<keyword evidence="4" id="KW-1185">Reference proteome</keyword>
<evidence type="ECO:0000259" key="2">
    <source>
        <dbReference type="Pfam" id="PF00534"/>
    </source>
</evidence>
<dbReference type="Proteomes" id="UP000515146">
    <property type="component" value="Unplaced"/>
</dbReference>
<evidence type="ECO:0000313" key="4">
    <source>
        <dbReference type="Proteomes" id="UP000515146"/>
    </source>
</evidence>
<name>A0A6P6Y4J8_DERPT</name>
<dbReference type="PANTHER" id="PTHR45871:SF1">
    <property type="entry name" value="PHOSPHATIDYLINOSITOL N-ACETYLGLUCOSAMINYLTRANSFERASE SUBUNIT A"/>
    <property type="match status" value="1"/>
</dbReference>
<dbReference type="Pfam" id="PF13439">
    <property type="entry name" value="Glyco_transf_4"/>
    <property type="match status" value="1"/>
</dbReference>
<dbReference type="Gene3D" id="3.40.50.2000">
    <property type="entry name" value="Glycogen Phosphorylase B"/>
    <property type="match status" value="2"/>
</dbReference>
<dbReference type="PANTHER" id="PTHR45871">
    <property type="entry name" value="N-ACETYLGLUCOSAMINYL-PHOSPHATIDYLINOSITOL BIOSYNTHETIC PROTEIN"/>
    <property type="match status" value="1"/>
</dbReference>
<keyword evidence="1" id="KW-0328">Glycosyltransferase</keyword>
<feature type="domain" description="Glycosyl transferase family 1" evidence="2">
    <location>
        <begin position="195"/>
        <end position="301"/>
    </location>
</feature>
<evidence type="ECO:0000256" key="1">
    <source>
        <dbReference type="ARBA" id="ARBA00022676"/>
    </source>
</evidence>
<protein>
    <submittedName>
        <fullName evidence="5">Phosphatidylinositol N-acetylglucosaminyltransferase subunit A-like</fullName>
    </submittedName>
</protein>
<dbReference type="InterPro" id="IPR001296">
    <property type="entry name" value="Glyco_trans_1"/>
</dbReference>
<dbReference type="SUPFAM" id="SSF53756">
    <property type="entry name" value="UDP-Glycosyltransferase/glycogen phosphorylase"/>
    <property type="match status" value="1"/>
</dbReference>
<dbReference type="GO" id="GO:0006506">
    <property type="term" value="P:GPI anchor biosynthetic process"/>
    <property type="evidence" value="ECO:0007669"/>
    <property type="project" value="TreeGrafter"/>
</dbReference>
<proteinExistence type="predicted"/>
<dbReference type="Pfam" id="PF00534">
    <property type="entry name" value="Glycos_transf_1"/>
    <property type="match status" value="1"/>
</dbReference>
<evidence type="ECO:0000313" key="5">
    <source>
        <dbReference type="RefSeq" id="XP_027200388.1"/>
    </source>
</evidence>
<feature type="domain" description="Glycosyltransferase subfamily 4-like N-terminal" evidence="3">
    <location>
        <begin position="11"/>
        <end position="176"/>
    </location>
</feature>
<reference evidence="5" key="1">
    <citation type="submission" date="2025-08" db="UniProtKB">
        <authorList>
            <consortium name="RefSeq"/>
        </authorList>
    </citation>
    <scope>IDENTIFICATION</scope>
    <source>
        <strain evidence="5">Airmid</strain>
    </source>
</reference>
<evidence type="ECO:0000259" key="3">
    <source>
        <dbReference type="Pfam" id="PF13439"/>
    </source>
</evidence>
<organism evidence="4 5">
    <name type="scientific">Dermatophagoides pteronyssinus</name>
    <name type="common">European house dust mite</name>
    <dbReference type="NCBI Taxonomy" id="6956"/>
    <lineage>
        <taxon>Eukaryota</taxon>
        <taxon>Metazoa</taxon>
        <taxon>Ecdysozoa</taxon>
        <taxon>Arthropoda</taxon>
        <taxon>Chelicerata</taxon>
        <taxon>Arachnida</taxon>
        <taxon>Acari</taxon>
        <taxon>Acariformes</taxon>
        <taxon>Sarcoptiformes</taxon>
        <taxon>Astigmata</taxon>
        <taxon>Psoroptidia</taxon>
        <taxon>Analgoidea</taxon>
        <taxon>Pyroglyphidae</taxon>
        <taxon>Dermatophagoidinae</taxon>
        <taxon>Dermatophagoides</taxon>
    </lineage>
</organism>
<dbReference type="AlphaFoldDB" id="A0A6P6Y4J8"/>
<dbReference type="GO" id="GO:0000506">
    <property type="term" value="C:glycosylphosphatidylinositol-N-acetylglucosaminyltransferase (GPI-GnT) complex"/>
    <property type="evidence" value="ECO:0007669"/>
    <property type="project" value="TreeGrafter"/>
</dbReference>
<gene>
    <name evidence="5" type="primary">LOC113794469</name>
</gene>
<keyword evidence="1" id="KW-0808">Transferase</keyword>
<dbReference type="InterPro" id="IPR028098">
    <property type="entry name" value="Glyco_trans_4-like_N"/>
</dbReference>
<dbReference type="RefSeq" id="XP_027200388.1">
    <property type="nucleotide sequence ID" value="XM_027344587.1"/>
</dbReference>
<dbReference type="OrthoDB" id="734129at2759"/>
<sequence length="418" mass="46775">MVSDFVFPGLGGIESHIYNLSTCLIRAGHKVVALSHMRGCRSGVRHMYNGMKMYYYDFPVMYENCVWADLLGLYGPLREICVREGVDIIHTHQTSSAMSLQVGLHSVGLMIPLVFTDHSLFDFQSVGAIHLNKLVRICYASIDAFISVSHTNKENLALRGTIAPEKIFVIPNALDPLLFRPAGARARGAVRGLLRFYIGGDGPKRVVLEEMRERHGLHDQVFLLGSLNHSQVKETLQLGHVFLNTSFTEAFCIGILEAACSGLLVISTNVGGVREVLPRHMILLADSTVESLFEPLEKIIEPTNRGKYEGFFRSGKRLSMKHVITYIASDFRNDRIWLRRTRNSRRQYHISVCIDTSSSMRVLNSEHNADGRFGGGKLFAQLTSLKAKGVCPVLVIIDNSKNSIYNVRYLNFEDLSLG</sequence>
<dbReference type="InParanoid" id="A0A6P6Y4J8"/>
<dbReference type="KEGG" id="dpte:113794469"/>
<accession>A0A6P6Y4J8</accession>
<dbReference type="GO" id="GO:0017176">
    <property type="term" value="F:phosphatidylinositol N-acetylglucosaminyltransferase activity"/>
    <property type="evidence" value="ECO:0007669"/>
    <property type="project" value="TreeGrafter"/>
</dbReference>